<name>A0AAV6NZJ8_9ROSI</name>
<dbReference type="Proteomes" id="UP000685013">
    <property type="component" value="Chromosome 2"/>
</dbReference>
<evidence type="ECO:0008006" key="4">
    <source>
        <dbReference type="Google" id="ProtNLM"/>
    </source>
</evidence>
<comment type="caution">
    <text evidence="2">The sequence shown here is derived from an EMBL/GenBank/DDBJ whole genome shotgun (WGS) entry which is preliminary data.</text>
</comment>
<evidence type="ECO:0000256" key="1">
    <source>
        <dbReference type="SAM" id="MobiDB-lite"/>
    </source>
</evidence>
<dbReference type="AlphaFoldDB" id="A0AAV6NZJ8"/>
<feature type="region of interest" description="Disordered" evidence="1">
    <location>
        <begin position="28"/>
        <end position="77"/>
    </location>
</feature>
<organism evidence="2 3">
    <name type="scientific">Cucurbita argyrosperma subsp. sororia</name>
    <dbReference type="NCBI Taxonomy" id="37648"/>
    <lineage>
        <taxon>Eukaryota</taxon>
        <taxon>Viridiplantae</taxon>
        <taxon>Streptophyta</taxon>
        <taxon>Embryophyta</taxon>
        <taxon>Tracheophyta</taxon>
        <taxon>Spermatophyta</taxon>
        <taxon>Magnoliopsida</taxon>
        <taxon>eudicotyledons</taxon>
        <taxon>Gunneridae</taxon>
        <taxon>Pentapetalae</taxon>
        <taxon>rosids</taxon>
        <taxon>fabids</taxon>
        <taxon>Cucurbitales</taxon>
        <taxon>Cucurbitaceae</taxon>
        <taxon>Cucurbiteae</taxon>
        <taxon>Cucurbita</taxon>
    </lineage>
</organism>
<reference evidence="2 3" key="1">
    <citation type="journal article" date="2021" name="Hortic Res">
        <title>The domestication of Cucurbita argyrosperma as revealed by the genome of its wild relative.</title>
        <authorList>
            <person name="Barrera-Redondo J."/>
            <person name="Sanchez-de la Vega G."/>
            <person name="Aguirre-Liguori J.A."/>
            <person name="Castellanos-Morales G."/>
            <person name="Gutierrez-Guerrero Y.T."/>
            <person name="Aguirre-Dugua X."/>
            <person name="Aguirre-Planter E."/>
            <person name="Tenaillon M.I."/>
            <person name="Lira-Saade R."/>
            <person name="Eguiarte L.E."/>
        </authorList>
    </citation>
    <scope>NUCLEOTIDE SEQUENCE [LARGE SCALE GENOMIC DNA]</scope>
    <source>
        <strain evidence="2">JBR-2021</strain>
    </source>
</reference>
<gene>
    <name evidence="2" type="ORF">SDJN03_02780</name>
</gene>
<feature type="non-terminal residue" evidence="2">
    <location>
        <position position="1"/>
    </location>
</feature>
<protein>
    <recommendedName>
        <fullName evidence="4">Cyclin-dependent protein kinase inhibitor SMR1-like</fullName>
    </recommendedName>
</protein>
<accession>A0AAV6NZJ8</accession>
<evidence type="ECO:0000313" key="2">
    <source>
        <dbReference type="EMBL" id="KAG6605463.1"/>
    </source>
</evidence>
<feature type="compositionally biased region" description="Acidic residues" evidence="1">
    <location>
        <begin position="30"/>
        <end position="40"/>
    </location>
</feature>
<dbReference type="EMBL" id="JAGKQH010000002">
    <property type="protein sequence ID" value="KAG6605463.1"/>
    <property type="molecule type" value="Genomic_DNA"/>
</dbReference>
<keyword evidence="3" id="KW-1185">Reference proteome</keyword>
<proteinExistence type="predicted"/>
<feature type="compositionally biased region" description="Basic residues" evidence="1">
    <location>
        <begin position="63"/>
        <end position="73"/>
    </location>
</feature>
<sequence length="120" mass="14204">MEHHQKEDKFEILLSTLELKLQSSCFRHEDEDEEEEEDCRDDFVKTPRSLEPPAVLECPPPPRKPRRFPSAKRKAGDSRSIFMSHHCLFGEMEVDLELLFPSNQLHGGRIVKKVKRRRFF</sequence>
<evidence type="ECO:0000313" key="3">
    <source>
        <dbReference type="Proteomes" id="UP000685013"/>
    </source>
</evidence>